<feature type="region of interest" description="Disordered" evidence="1">
    <location>
        <begin position="1"/>
        <end position="50"/>
    </location>
</feature>
<dbReference type="Proteomes" id="UP000000702">
    <property type="component" value="Unassembled WGS sequence"/>
</dbReference>
<reference evidence="3" key="1">
    <citation type="submission" date="2011-07" db="EMBL/GenBank/DDBJ databases">
        <title>Divergent evolution of antigenic variation in African trypanosomes.</title>
        <authorList>
            <person name="Jackson A.P."/>
            <person name="Berry A."/>
            <person name="Allison H.C."/>
            <person name="Burton P."/>
            <person name="Anderson J."/>
            <person name="Aslett M."/>
            <person name="Brown R."/>
            <person name="Corton N."/>
            <person name="Harris D."/>
            <person name="Hauser H."/>
            <person name="Gamble J."/>
            <person name="Gilderthorp R."/>
            <person name="McQuillan J."/>
            <person name="Quail M.A."/>
            <person name="Sanders M."/>
            <person name="Van Tonder A."/>
            <person name="Ginger M.L."/>
            <person name="Donelson J.E."/>
            <person name="Field M.C."/>
            <person name="Barry J.D."/>
            <person name="Berriman M."/>
            <person name="Hertz-Fowler C."/>
        </authorList>
    </citation>
    <scope>NUCLEOTIDE SEQUENCE [LARGE SCALE GENOMIC DNA]</scope>
    <source>
        <strain evidence="3">IL3000</strain>
    </source>
</reference>
<keyword evidence="3" id="KW-1185">Reference proteome</keyword>
<evidence type="ECO:0000313" key="3">
    <source>
        <dbReference type="Proteomes" id="UP000000702"/>
    </source>
</evidence>
<name>F9WA07_TRYCI</name>
<evidence type="ECO:0000256" key="1">
    <source>
        <dbReference type="SAM" id="MobiDB-lite"/>
    </source>
</evidence>
<gene>
    <name evidence="2" type="ORF">TCIL3000_0_47300</name>
</gene>
<comment type="caution">
    <text evidence="2">The sequence shown here is derived from an EMBL/GenBank/DDBJ whole genome shotgun (WGS) entry which is preliminary data.</text>
</comment>
<evidence type="ECO:0000313" key="2">
    <source>
        <dbReference type="EMBL" id="CCD14062.1"/>
    </source>
</evidence>
<dbReference type="EMBL" id="CAEQ01001370">
    <property type="protein sequence ID" value="CCD14062.1"/>
    <property type="molecule type" value="Genomic_DNA"/>
</dbReference>
<sequence length="209" mass="22970">MKKVRGAPSDVTARSSSPSEHHQALRRSKWCDDPEGADARVAAPQHRKRHVNRVPRRIRGSSRNFLQQHLNSCSTPKFSEGARLFSAFLATPRELSKFLEKFSPPQQSHGVPKRQVGCGLLASSQSALRSHGTPDFVSKDSGGNTSAPLCEKDETGALLVAHLLYASVRRTSSVCTLVRSSGCVLVRHSQIFVRCYLPLCLSVDAFEYA</sequence>
<dbReference type="VEuPathDB" id="TriTrypDB:TcIL3000_0_47300"/>
<organism evidence="2 3">
    <name type="scientific">Trypanosoma congolense (strain IL3000)</name>
    <dbReference type="NCBI Taxonomy" id="1068625"/>
    <lineage>
        <taxon>Eukaryota</taxon>
        <taxon>Discoba</taxon>
        <taxon>Euglenozoa</taxon>
        <taxon>Kinetoplastea</taxon>
        <taxon>Metakinetoplastina</taxon>
        <taxon>Trypanosomatida</taxon>
        <taxon>Trypanosomatidae</taxon>
        <taxon>Trypanosoma</taxon>
        <taxon>Nannomonas</taxon>
    </lineage>
</organism>
<reference evidence="2 3" key="2">
    <citation type="journal article" date="2012" name="Proc. Natl. Acad. Sci. U.S.A.">
        <title>Antigenic diversity is generated by distinct evolutionary mechanisms in African trypanosome species.</title>
        <authorList>
            <person name="Jackson A.P."/>
            <person name="Berry A."/>
            <person name="Aslett M."/>
            <person name="Allison H.C."/>
            <person name="Burton P."/>
            <person name="Vavrova-Anderson J."/>
            <person name="Brown R."/>
            <person name="Browne H."/>
            <person name="Corton N."/>
            <person name="Hauser H."/>
            <person name="Gamble J."/>
            <person name="Gilderthorp R."/>
            <person name="Marcello L."/>
            <person name="McQuillan J."/>
            <person name="Otto T.D."/>
            <person name="Quail M.A."/>
            <person name="Sanders M.J."/>
            <person name="van Tonder A."/>
            <person name="Ginger M.L."/>
            <person name="Field M.C."/>
            <person name="Barry J.D."/>
            <person name="Hertz-Fowler C."/>
            <person name="Berriman M."/>
        </authorList>
    </citation>
    <scope>NUCLEOTIDE SEQUENCE [LARGE SCALE GENOMIC DNA]</scope>
    <source>
        <strain evidence="2 3">IL3000</strain>
    </source>
</reference>
<dbReference type="AlphaFoldDB" id="F9WA07"/>
<accession>F9WA07</accession>
<protein>
    <submittedName>
        <fullName evidence="2">WGS project CAEQ00000000 data, annotated contig 1915</fullName>
    </submittedName>
</protein>
<proteinExistence type="predicted"/>